<organism evidence="2 3">
    <name type="scientific">Mycena rosella</name>
    <name type="common">Pink bonnet</name>
    <name type="synonym">Agaricus rosellus</name>
    <dbReference type="NCBI Taxonomy" id="1033263"/>
    <lineage>
        <taxon>Eukaryota</taxon>
        <taxon>Fungi</taxon>
        <taxon>Dikarya</taxon>
        <taxon>Basidiomycota</taxon>
        <taxon>Agaricomycotina</taxon>
        <taxon>Agaricomycetes</taxon>
        <taxon>Agaricomycetidae</taxon>
        <taxon>Agaricales</taxon>
        <taxon>Marasmiineae</taxon>
        <taxon>Mycenaceae</taxon>
        <taxon>Mycena</taxon>
    </lineage>
</organism>
<dbReference type="AlphaFoldDB" id="A0AAD7BBV2"/>
<sequence>MTPSLVRNGEPIRRLLTSNGNGGEFAGVLGTSPGGRGYHPYAAYSVSNSRNGSAHSSPSYNHIPGLRGCEGWGRIE</sequence>
<evidence type="ECO:0000313" key="2">
    <source>
        <dbReference type="EMBL" id="KAJ7616247.1"/>
    </source>
</evidence>
<reference evidence="2" key="1">
    <citation type="submission" date="2023-03" db="EMBL/GenBank/DDBJ databases">
        <title>Massive genome expansion in bonnet fungi (Mycena s.s.) driven by repeated elements and novel gene families across ecological guilds.</title>
        <authorList>
            <consortium name="Lawrence Berkeley National Laboratory"/>
            <person name="Harder C.B."/>
            <person name="Miyauchi S."/>
            <person name="Viragh M."/>
            <person name="Kuo A."/>
            <person name="Thoen E."/>
            <person name="Andreopoulos B."/>
            <person name="Lu D."/>
            <person name="Skrede I."/>
            <person name="Drula E."/>
            <person name="Henrissat B."/>
            <person name="Morin E."/>
            <person name="Kohler A."/>
            <person name="Barry K."/>
            <person name="LaButti K."/>
            <person name="Morin E."/>
            <person name="Salamov A."/>
            <person name="Lipzen A."/>
            <person name="Mereny Z."/>
            <person name="Hegedus B."/>
            <person name="Baldrian P."/>
            <person name="Stursova M."/>
            <person name="Weitz H."/>
            <person name="Taylor A."/>
            <person name="Grigoriev I.V."/>
            <person name="Nagy L.G."/>
            <person name="Martin F."/>
            <person name="Kauserud H."/>
        </authorList>
    </citation>
    <scope>NUCLEOTIDE SEQUENCE</scope>
    <source>
        <strain evidence="2">CBHHK067</strain>
    </source>
</reference>
<evidence type="ECO:0000313" key="3">
    <source>
        <dbReference type="Proteomes" id="UP001221757"/>
    </source>
</evidence>
<dbReference type="Proteomes" id="UP001221757">
    <property type="component" value="Unassembled WGS sequence"/>
</dbReference>
<dbReference type="EMBL" id="JARKIE010000817">
    <property type="protein sequence ID" value="KAJ7616247.1"/>
    <property type="molecule type" value="Genomic_DNA"/>
</dbReference>
<accession>A0AAD7BBV2</accession>
<keyword evidence="3" id="KW-1185">Reference proteome</keyword>
<gene>
    <name evidence="2" type="ORF">B0H17DRAFT_1115494</name>
</gene>
<feature type="region of interest" description="Disordered" evidence="1">
    <location>
        <begin position="1"/>
        <end position="36"/>
    </location>
</feature>
<comment type="caution">
    <text evidence="2">The sequence shown here is derived from an EMBL/GenBank/DDBJ whole genome shotgun (WGS) entry which is preliminary data.</text>
</comment>
<name>A0AAD7BBV2_MYCRO</name>
<protein>
    <submittedName>
        <fullName evidence="2">Uncharacterized protein</fullName>
    </submittedName>
</protein>
<evidence type="ECO:0000256" key="1">
    <source>
        <dbReference type="SAM" id="MobiDB-lite"/>
    </source>
</evidence>
<proteinExistence type="predicted"/>